<feature type="region of interest" description="Disordered" evidence="1">
    <location>
        <begin position="197"/>
        <end position="231"/>
    </location>
</feature>
<sequence length="231" mass="24590">MPLSYIILMIIAVLILFGIAHRVLDRLGLTDTVALVFIIAILAGSFIPDIRVHPLLSINIGGAVIPFILSGYVFFHADSSAERIRSILGAIISGIAVFALGIYLPDEPASVIVEPLYAYAVACGLISYMIGRSRKAAFISGAMGIIISDIIQWVVNIINNIPGTIRMGGAGFMDAVIISSVIAVLLVEVIGETREKLQGGTSQNKSQETSFSGPARVNVRGGNRNVNKGKR</sequence>
<feature type="transmembrane region" description="Helical" evidence="2">
    <location>
        <begin position="167"/>
        <end position="187"/>
    </location>
</feature>
<feature type="compositionally biased region" description="Polar residues" evidence="1">
    <location>
        <begin position="199"/>
        <end position="212"/>
    </location>
</feature>
<feature type="transmembrane region" description="Helical" evidence="2">
    <location>
        <begin position="31"/>
        <end position="48"/>
    </location>
</feature>
<gene>
    <name evidence="3" type="ORF">FWJ32_06965</name>
</gene>
<dbReference type="EMBL" id="VTPS01000009">
    <property type="protein sequence ID" value="TZE81970.1"/>
    <property type="molecule type" value="Genomic_DNA"/>
</dbReference>
<feature type="transmembrane region" description="Helical" evidence="2">
    <location>
        <begin position="87"/>
        <end position="105"/>
    </location>
</feature>
<dbReference type="InterPro" id="IPR011672">
    <property type="entry name" value="DUF1614"/>
</dbReference>
<feature type="transmembrane region" description="Helical" evidence="2">
    <location>
        <begin position="111"/>
        <end position="130"/>
    </location>
</feature>
<keyword evidence="4" id="KW-1185">Reference proteome</keyword>
<reference evidence="3 4" key="1">
    <citation type="submission" date="2019-08" db="EMBL/GenBank/DDBJ databases">
        <title>Calorimonas adulescens gen. nov., sp. nov., an anaerobic thermophilic bacterium from Sakhalin hot spring.</title>
        <authorList>
            <person name="Khomyakova M.A."/>
            <person name="Merkel A.Y."/>
            <person name="Novikov A."/>
            <person name="Bonch-Osmolovskaya E.A."/>
            <person name="Slobodkin A.I."/>
        </authorList>
    </citation>
    <scope>NUCLEOTIDE SEQUENCE [LARGE SCALE GENOMIC DNA]</scope>
    <source>
        <strain evidence="3 4">A05MB</strain>
    </source>
</reference>
<evidence type="ECO:0000313" key="4">
    <source>
        <dbReference type="Proteomes" id="UP000322976"/>
    </source>
</evidence>
<feature type="compositionally biased region" description="Low complexity" evidence="1">
    <location>
        <begin position="216"/>
        <end position="231"/>
    </location>
</feature>
<dbReference type="AlphaFoldDB" id="A0A5D8QBI2"/>
<comment type="caution">
    <text evidence="3">The sequence shown here is derived from an EMBL/GenBank/DDBJ whole genome shotgun (WGS) entry which is preliminary data.</text>
</comment>
<feature type="transmembrane region" description="Helical" evidence="2">
    <location>
        <begin position="137"/>
        <end position="155"/>
    </location>
</feature>
<protein>
    <submittedName>
        <fullName evidence="3">DUF1614 domain-containing protein</fullName>
    </submittedName>
</protein>
<dbReference type="RefSeq" id="WP_149545244.1">
    <property type="nucleotide sequence ID" value="NZ_VTPS01000009.1"/>
</dbReference>
<feature type="transmembrane region" description="Helical" evidence="2">
    <location>
        <begin position="54"/>
        <end position="75"/>
    </location>
</feature>
<dbReference type="Proteomes" id="UP000322976">
    <property type="component" value="Unassembled WGS sequence"/>
</dbReference>
<proteinExistence type="predicted"/>
<dbReference type="Pfam" id="PF07758">
    <property type="entry name" value="DUF1614"/>
    <property type="match status" value="1"/>
</dbReference>
<evidence type="ECO:0000313" key="3">
    <source>
        <dbReference type="EMBL" id="TZE81970.1"/>
    </source>
</evidence>
<keyword evidence="2" id="KW-0812">Transmembrane</keyword>
<feature type="transmembrane region" description="Helical" evidence="2">
    <location>
        <begin position="6"/>
        <end position="24"/>
    </location>
</feature>
<keyword evidence="2" id="KW-0472">Membrane</keyword>
<evidence type="ECO:0000256" key="2">
    <source>
        <dbReference type="SAM" id="Phobius"/>
    </source>
</evidence>
<name>A0A5D8QBI2_9THEO</name>
<accession>A0A5D8QBI2</accession>
<keyword evidence="2" id="KW-1133">Transmembrane helix</keyword>
<evidence type="ECO:0000256" key="1">
    <source>
        <dbReference type="SAM" id="MobiDB-lite"/>
    </source>
</evidence>
<organism evidence="3 4">
    <name type="scientific">Calorimonas adulescens</name>
    <dbReference type="NCBI Taxonomy" id="2606906"/>
    <lineage>
        <taxon>Bacteria</taxon>
        <taxon>Bacillati</taxon>
        <taxon>Bacillota</taxon>
        <taxon>Clostridia</taxon>
        <taxon>Thermoanaerobacterales</taxon>
        <taxon>Thermoanaerobacteraceae</taxon>
        <taxon>Calorimonas</taxon>
    </lineage>
</organism>